<comment type="similarity">
    <text evidence="1">Belongs to the LysR transcriptional regulatory family.</text>
</comment>
<dbReference type="Gene3D" id="3.40.190.290">
    <property type="match status" value="1"/>
</dbReference>
<dbReference type="FunFam" id="1.10.10.10:FF:000001">
    <property type="entry name" value="LysR family transcriptional regulator"/>
    <property type="match status" value="1"/>
</dbReference>
<dbReference type="InterPro" id="IPR036388">
    <property type="entry name" value="WH-like_DNA-bd_sf"/>
</dbReference>
<keyword evidence="4" id="KW-0804">Transcription</keyword>
<dbReference type="EMBL" id="JAQLGM010000091">
    <property type="protein sequence ID" value="MDB2002778.1"/>
    <property type="molecule type" value="Genomic_DNA"/>
</dbReference>
<evidence type="ECO:0000256" key="3">
    <source>
        <dbReference type="ARBA" id="ARBA00023125"/>
    </source>
</evidence>
<dbReference type="PANTHER" id="PTHR30419">
    <property type="entry name" value="HTH-TYPE TRANSCRIPTIONAL REGULATOR YBHD"/>
    <property type="match status" value="1"/>
</dbReference>
<proteinExistence type="inferred from homology"/>
<dbReference type="InterPro" id="IPR050950">
    <property type="entry name" value="HTH-type_LysR_regulators"/>
</dbReference>
<dbReference type="GeneID" id="57968217"/>
<dbReference type="InterPro" id="IPR005119">
    <property type="entry name" value="LysR_subst-bd"/>
</dbReference>
<dbReference type="InterPro" id="IPR036390">
    <property type="entry name" value="WH_DNA-bd_sf"/>
</dbReference>
<dbReference type="GO" id="GO:0003700">
    <property type="term" value="F:DNA-binding transcription factor activity"/>
    <property type="evidence" value="ECO:0007669"/>
    <property type="project" value="InterPro"/>
</dbReference>
<comment type="caution">
    <text evidence="6">The sequence shown here is derived from an EMBL/GenBank/DDBJ whole genome shotgun (WGS) entry which is preliminary data.</text>
</comment>
<dbReference type="PROSITE" id="PS50931">
    <property type="entry name" value="HTH_LYSR"/>
    <property type="match status" value="1"/>
</dbReference>
<dbReference type="Pfam" id="PF00126">
    <property type="entry name" value="HTH_1"/>
    <property type="match status" value="1"/>
</dbReference>
<dbReference type="Gene3D" id="1.10.10.10">
    <property type="entry name" value="Winged helix-like DNA-binding domain superfamily/Winged helix DNA-binding domain"/>
    <property type="match status" value="1"/>
</dbReference>
<sequence>MNFLNLKYFIVTAEEMNFTKAAKRLFISQQSLSNHIAKLEDYFGVQLFDRNTPLTLTDAGESLLKSARKILNVKQEAELELQDIRDFRSAVLTIGVPNTRGSVILPPLLMKFGRDFPQVQIRLVEGTSNEITDALYKGDVDFTIGFELDAPDKIRTEVLHEEHTLIVVPNNILDEYFSEEEQGGLLEKKLLPIQVFARCPFIKMKHSNWIGEIFESSCREGQMTPIVALETVNIMTMVSMCRAGYGVIICPSVFVEENSPVLGGEGKENIHTFILDFPNAHKMIAINYLKNKYQTKAAREFIEMTKKMLARPYEGLSKMEI</sequence>
<protein>
    <submittedName>
        <fullName evidence="6">LysR family transcriptional regulator</fullName>
    </submittedName>
</protein>
<dbReference type="PRINTS" id="PR00039">
    <property type="entry name" value="HTHLYSR"/>
</dbReference>
<gene>
    <name evidence="6" type="ORF">PM006_21470</name>
</gene>
<dbReference type="RefSeq" id="WP_003505908.1">
    <property type="nucleotide sequence ID" value="NZ_BAABZD010000012.1"/>
</dbReference>
<dbReference type="GO" id="GO:0005829">
    <property type="term" value="C:cytosol"/>
    <property type="evidence" value="ECO:0007669"/>
    <property type="project" value="TreeGrafter"/>
</dbReference>
<accession>A0AAW6B427</accession>
<dbReference type="GO" id="GO:0003677">
    <property type="term" value="F:DNA binding"/>
    <property type="evidence" value="ECO:0007669"/>
    <property type="project" value="UniProtKB-KW"/>
</dbReference>
<organism evidence="6 7">
    <name type="scientific">Clostridium symbiosum</name>
    <name type="common">Bacteroides symbiosus</name>
    <dbReference type="NCBI Taxonomy" id="1512"/>
    <lineage>
        <taxon>Bacteria</taxon>
        <taxon>Bacillati</taxon>
        <taxon>Bacillota</taxon>
        <taxon>Clostridia</taxon>
        <taxon>Lachnospirales</taxon>
        <taxon>Lachnospiraceae</taxon>
        <taxon>Otoolea</taxon>
    </lineage>
</organism>
<feature type="domain" description="HTH lysR-type" evidence="5">
    <location>
        <begin position="1"/>
        <end position="57"/>
    </location>
</feature>
<evidence type="ECO:0000256" key="1">
    <source>
        <dbReference type="ARBA" id="ARBA00009437"/>
    </source>
</evidence>
<dbReference type="PANTHER" id="PTHR30419:SF28">
    <property type="entry name" value="HTH-TYPE TRANSCRIPTIONAL REGULATOR BSDA"/>
    <property type="match status" value="1"/>
</dbReference>
<evidence type="ECO:0000259" key="5">
    <source>
        <dbReference type="PROSITE" id="PS50931"/>
    </source>
</evidence>
<dbReference type="Pfam" id="PF03466">
    <property type="entry name" value="LysR_substrate"/>
    <property type="match status" value="1"/>
</dbReference>
<name>A0AAW6B427_CLOSY</name>
<evidence type="ECO:0000256" key="4">
    <source>
        <dbReference type="ARBA" id="ARBA00023163"/>
    </source>
</evidence>
<dbReference type="AlphaFoldDB" id="A0AAW6B427"/>
<evidence type="ECO:0000313" key="7">
    <source>
        <dbReference type="Proteomes" id="UP001300871"/>
    </source>
</evidence>
<dbReference type="CDD" id="cd05466">
    <property type="entry name" value="PBP2_LTTR_substrate"/>
    <property type="match status" value="1"/>
</dbReference>
<dbReference type="SUPFAM" id="SSF53850">
    <property type="entry name" value="Periplasmic binding protein-like II"/>
    <property type="match status" value="1"/>
</dbReference>
<evidence type="ECO:0000313" key="6">
    <source>
        <dbReference type="EMBL" id="MDB2002778.1"/>
    </source>
</evidence>
<dbReference type="SUPFAM" id="SSF46785">
    <property type="entry name" value="Winged helix' DNA-binding domain"/>
    <property type="match status" value="1"/>
</dbReference>
<dbReference type="Proteomes" id="UP001300871">
    <property type="component" value="Unassembled WGS sequence"/>
</dbReference>
<keyword evidence="3" id="KW-0238">DNA-binding</keyword>
<reference evidence="6" key="1">
    <citation type="submission" date="2023-01" db="EMBL/GenBank/DDBJ databases">
        <title>Human gut microbiome strain richness.</title>
        <authorList>
            <person name="Chen-Liaw A."/>
        </authorList>
    </citation>
    <scope>NUCLEOTIDE SEQUENCE</scope>
    <source>
        <strain evidence="6">B1_m1001713B170214d0_201011</strain>
    </source>
</reference>
<dbReference type="InterPro" id="IPR000847">
    <property type="entry name" value="LysR_HTH_N"/>
</dbReference>
<evidence type="ECO:0000256" key="2">
    <source>
        <dbReference type="ARBA" id="ARBA00023015"/>
    </source>
</evidence>
<keyword evidence="2" id="KW-0805">Transcription regulation</keyword>